<feature type="transmembrane region" description="Helical" evidence="5">
    <location>
        <begin position="41"/>
        <end position="62"/>
    </location>
</feature>
<organism evidence="7 8">
    <name type="scientific">Rheinheimera marina</name>
    <dbReference type="NCBI Taxonomy" id="1774958"/>
    <lineage>
        <taxon>Bacteria</taxon>
        <taxon>Pseudomonadati</taxon>
        <taxon>Pseudomonadota</taxon>
        <taxon>Gammaproteobacteria</taxon>
        <taxon>Chromatiales</taxon>
        <taxon>Chromatiaceae</taxon>
        <taxon>Rheinheimera</taxon>
    </lineage>
</organism>
<evidence type="ECO:0000256" key="3">
    <source>
        <dbReference type="ARBA" id="ARBA00022989"/>
    </source>
</evidence>
<proteinExistence type="predicted"/>
<sequence>MIRLLFLVLLLCAALWFGPVLMQNPGYLMLVLGGWTVETTLVGLMLILLLGLFAVWLLWQLLKPLLAIRRWNWHPFRRRRQRKARHAFEQAALALAAGRFEQAELAFDQAEALTDFSELRRQMACYAAFQAGHPQKAMQLAEWLDDGSASSLYVKADLLLRQQQAADALALLQPAMTGDAAELLAPLYFKALLMSGQAAAALTQVPVALEQNWCSKNQWHHLRYQLYPYAIVQLAEKGAFSTEADYWQQLPGKERKSMASVLGQVWALARQGQTEKAEILLVDHLSFKDLADCWPVLRQIPLKRQVNQLRKQLQHWLRDHQQEPLLFAALAYCAEQEGELMQAQLARQKATELSRGVEW</sequence>
<dbReference type="RefSeq" id="WP_377336676.1">
    <property type="nucleotide sequence ID" value="NZ_JBHSGB010000020.1"/>
</dbReference>
<name>A0ABV9JS62_9GAMM</name>
<protein>
    <submittedName>
        <fullName evidence="7">Heme biosynthesis protein HemY</fullName>
    </submittedName>
</protein>
<accession>A0ABV9JS62</accession>
<evidence type="ECO:0000313" key="8">
    <source>
        <dbReference type="Proteomes" id="UP001595962"/>
    </source>
</evidence>
<keyword evidence="2 5" id="KW-0812">Transmembrane</keyword>
<dbReference type="SUPFAM" id="SSF48452">
    <property type="entry name" value="TPR-like"/>
    <property type="match status" value="1"/>
</dbReference>
<dbReference type="EMBL" id="JBHSGB010000020">
    <property type="protein sequence ID" value="MFC4657035.1"/>
    <property type="molecule type" value="Genomic_DNA"/>
</dbReference>
<feature type="domain" description="HemY N-terminal" evidence="6">
    <location>
        <begin position="26"/>
        <end position="132"/>
    </location>
</feature>
<evidence type="ECO:0000256" key="5">
    <source>
        <dbReference type="SAM" id="Phobius"/>
    </source>
</evidence>
<evidence type="ECO:0000313" key="7">
    <source>
        <dbReference type="EMBL" id="MFC4657035.1"/>
    </source>
</evidence>
<keyword evidence="8" id="KW-1185">Reference proteome</keyword>
<keyword evidence="4 5" id="KW-0472">Membrane</keyword>
<dbReference type="Pfam" id="PF07219">
    <property type="entry name" value="HemY_N"/>
    <property type="match status" value="1"/>
</dbReference>
<gene>
    <name evidence="7" type="ORF">ACFO3I_18640</name>
</gene>
<evidence type="ECO:0000256" key="1">
    <source>
        <dbReference type="ARBA" id="ARBA00004370"/>
    </source>
</evidence>
<evidence type="ECO:0000256" key="2">
    <source>
        <dbReference type="ARBA" id="ARBA00022692"/>
    </source>
</evidence>
<evidence type="ECO:0000259" key="6">
    <source>
        <dbReference type="Pfam" id="PF07219"/>
    </source>
</evidence>
<keyword evidence="3 5" id="KW-1133">Transmembrane helix</keyword>
<comment type="subcellular location">
    <subcellularLocation>
        <location evidence="1">Membrane</location>
    </subcellularLocation>
</comment>
<dbReference type="InterPro" id="IPR011990">
    <property type="entry name" value="TPR-like_helical_dom_sf"/>
</dbReference>
<reference evidence="8" key="1">
    <citation type="journal article" date="2019" name="Int. J. Syst. Evol. Microbiol.">
        <title>The Global Catalogue of Microorganisms (GCM) 10K type strain sequencing project: providing services to taxonomists for standard genome sequencing and annotation.</title>
        <authorList>
            <consortium name="The Broad Institute Genomics Platform"/>
            <consortium name="The Broad Institute Genome Sequencing Center for Infectious Disease"/>
            <person name="Wu L."/>
            <person name="Ma J."/>
        </authorList>
    </citation>
    <scope>NUCLEOTIDE SEQUENCE [LARGE SCALE GENOMIC DNA]</scope>
    <source>
        <strain evidence="8">DT28</strain>
    </source>
</reference>
<dbReference type="Proteomes" id="UP001595962">
    <property type="component" value="Unassembled WGS sequence"/>
</dbReference>
<dbReference type="InterPro" id="IPR010817">
    <property type="entry name" value="HemY_N"/>
</dbReference>
<comment type="caution">
    <text evidence="7">The sequence shown here is derived from an EMBL/GenBank/DDBJ whole genome shotgun (WGS) entry which is preliminary data.</text>
</comment>
<evidence type="ECO:0000256" key="4">
    <source>
        <dbReference type="ARBA" id="ARBA00023136"/>
    </source>
</evidence>